<dbReference type="AlphaFoldDB" id="A0A0M3IGL5"/>
<feature type="region of interest" description="Disordered" evidence="1">
    <location>
        <begin position="168"/>
        <end position="193"/>
    </location>
</feature>
<dbReference type="InterPro" id="IPR028079">
    <property type="entry name" value="RNase_Zc3h12a_2"/>
</dbReference>
<reference evidence="4" key="1">
    <citation type="submission" date="2017-02" db="UniProtKB">
        <authorList>
            <consortium name="WormBaseParasite"/>
        </authorList>
    </citation>
    <scope>IDENTIFICATION</scope>
</reference>
<dbReference type="WBParaSite" id="ALUE_0001745801-mRNA-1">
    <property type="protein sequence ID" value="ALUE_0001745801-mRNA-1"/>
    <property type="gene ID" value="ALUE_0001745801"/>
</dbReference>
<evidence type="ECO:0000256" key="1">
    <source>
        <dbReference type="SAM" id="MobiDB-lite"/>
    </source>
</evidence>
<proteinExistence type="predicted"/>
<sequence length="492" mass="56403">MRRAWMSSRERDAEGHRLSVIVATDEVFIDGPGVAHGYDDSYQLYGHINLKRNYMHKDLWRDYKAARKFPVMVLVKTLFTFISRGHKTLVLMPSIYDERAANGTRSYDMSALIDDTHLLRQIVELKLVQFVNEERNFPFTIRSLARKAYGVLVTSDIIPRIDMVDKSMRRTNDNGSTPSRIMNAPDMEDKSDSVYETGSIDEDEQVLEWKGVAGQSVLEVGDRLRKKGKRTNNATFMEELPIDFLPIVDLIFFSQNNERRILVPLDLPCFSGTFPTTDQVLVFQTRVDGDAAIAELARNWQLTLLKQSKLLEKLDSLLNNQYPRGAKEKDVAELVKQAWLETGESDYDTDHLNKTSMHVIGDSLKCDNDNVAKVNEHRGPHQQRHEDEAMSELSDLIIFDDDFSDTIDEDRRKDGETSSVDTDLILFDDDFAAAHDLIKLYVGRSLQHIMNASLVYIITLDHGLEGKQMKRFLYLIEVFGIYEFSCGHLTFL</sequence>
<name>A0A0M3IGL5_ASCLU</name>
<keyword evidence="3" id="KW-1185">Reference proteome</keyword>
<dbReference type="Proteomes" id="UP000036681">
    <property type="component" value="Unplaced"/>
</dbReference>
<protein>
    <submittedName>
        <fullName evidence="4">RNase_Zc3h12a_2 domain-containing protein</fullName>
    </submittedName>
</protein>
<evidence type="ECO:0000313" key="3">
    <source>
        <dbReference type="Proteomes" id="UP000036681"/>
    </source>
</evidence>
<accession>A0A0M3IGL5</accession>
<dbReference type="Pfam" id="PF14626">
    <property type="entry name" value="RNase_Zc3h12a_2"/>
    <property type="match status" value="1"/>
</dbReference>
<feature type="domain" description="Zc3h12a-like Ribonuclease NYN" evidence="2">
    <location>
        <begin position="63"/>
        <end position="155"/>
    </location>
</feature>
<evidence type="ECO:0000259" key="2">
    <source>
        <dbReference type="Pfam" id="PF14626"/>
    </source>
</evidence>
<organism evidence="3 4">
    <name type="scientific">Ascaris lumbricoides</name>
    <name type="common">Giant roundworm</name>
    <dbReference type="NCBI Taxonomy" id="6252"/>
    <lineage>
        <taxon>Eukaryota</taxon>
        <taxon>Metazoa</taxon>
        <taxon>Ecdysozoa</taxon>
        <taxon>Nematoda</taxon>
        <taxon>Chromadorea</taxon>
        <taxon>Rhabditida</taxon>
        <taxon>Spirurina</taxon>
        <taxon>Ascaridomorpha</taxon>
        <taxon>Ascaridoidea</taxon>
        <taxon>Ascarididae</taxon>
        <taxon>Ascaris</taxon>
    </lineage>
</organism>
<evidence type="ECO:0000313" key="4">
    <source>
        <dbReference type="WBParaSite" id="ALUE_0001745801-mRNA-1"/>
    </source>
</evidence>